<dbReference type="PANTHER" id="PTHR46347">
    <property type="entry name" value="RING/FYVE/PHD ZINC FINGER SUPERFAMILY PROTEIN"/>
    <property type="match status" value="1"/>
</dbReference>
<comment type="caution">
    <text evidence="2">The sequence shown here is derived from an EMBL/GenBank/DDBJ whole genome shotgun (WGS) entry which is preliminary data.</text>
</comment>
<sequence length="377" mass="41938">MTLFVTKTHSDPTLAGDICRICLEAEDAVKRSELFRPCKCQAPVHRHCLDTWRTAGMNPANLTRCEVCQYHYRLAAETMPWKVHLIVYGLAFLQIFAFFAIALTVGQVIRATGIVDEVYWGKVTFLKPETARGFLFMGVCFNCFAIGLATTIYLIVGLATGRFRRRTSDARREGEWSQTARGKRRRSNDCCRDCCYSDVWETSCYAWCYLNGPNCYCSPCEFGCASCDGECTQCCDCKGCWGGGCGCGDGAGDCGAVALAIFIVVALALVVLGLLVLFWSVLANVFYGLWLNQSITRNLVARRYHVLNYVPTSEPPDKAAEPVEAPNNAPQQEVMPERPNRVKHDQLDEDHQDGSPLPHSVEDPRIPPNPKDVDDMA</sequence>
<dbReference type="EMBL" id="CAXAMM010003047">
    <property type="protein sequence ID" value="CAK8998347.1"/>
    <property type="molecule type" value="Genomic_DNA"/>
</dbReference>
<proteinExistence type="predicted"/>
<protein>
    <submittedName>
        <fullName evidence="2">ERAD-associated E3 ubiquitin-protein ligase DOA10 (RING-type E3 ubiquitin transferase DOA10)</fullName>
    </submittedName>
</protein>
<dbReference type="GO" id="GO:0016740">
    <property type="term" value="F:transferase activity"/>
    <property type="evidence" value="ECO:0007669"/>
    <property type="project" value="UniProtKB-KW"/>
</dbReference>
<dbReference type="Proteomes" id="UP001642464">
    <property type="component" value="Unassembled WGS sequence"/>
</dbReference>
<accession>A0ABP0I9W2</accession>
<evidence type="ECO:0000313" key="3">
    <source>
        <dbReference type="Proteomes" id="UP001642464"/>
    </source>
</evidence>
<dbReference type="InterPro" id="IPR011016">
    <property type="entry name" value="Znf_RING-CH"/>
</dbReference>
<evidence type="ECO:0000313" key="2">
    <source>
        <dbReference type="EMBL" id="CAK8998347.1"/>
    </source>
</evidence>
<organism evidence="2 3">
    <name type="scientific">Durusdinium trenchii</name>
    <dbReference type="NCBI Taxonomy" id="1381693"/>
    <lineage>
        <taxon>Eukaryota</taxon>
        <taxon>Sar</taxon>
        <taxon>Alveolata</taxon>
        <taxon>Dinophyceae</taxon>
        <taxon>Suessiales</taxon>
        <taxon>Symbiodiniaceae</taxon>
        <taxon>Durusdinium</taxon>
    </lineage>
</organism>
<evidence type="ECO:0000313" key="1">
    <source>
        <dbReference type="EMBL" id="CAK8998262.1"/>
    </source>
</evidence>
<dbReference type="PANTHER" id="PTHR46347:SF1">
    <property type="entry name" value="RING_FYVE_PHD ZINC FINGER SUPERFAMILY PROTEIN"/>
    <property type="match status" value="1"/>
</dbReference>
<name>A0ABP0I9W2_9DINO</name>
<dbReference type="Gene3D" id="3.30.40.10">
    <property type="entry name" value="Zinc/RING finger domain, C3HC4 (zinc finger)"/>
    <property type="match status" value="1"/>
</dbReference>
<dbReference type="EMBL" id="CAXAMM010003014">
    <property type="protein sequence ID" value="CAK8998262.1"/>
    <property type="molecule type" value="Genomic_DNA"/>
</dbReference>
<gene>
    <name evidence="1" type="ORF">SCF082_LOCUS5565</name>
    <name evidence="2" type="ORF">SCF082_LOCUS5613</name>
</gene>
<dbReference type="SUPFAM" id="SSF57850">
    <property type="entry name" value="RING/U-box"/>
    <property type="match status" value="1"/>
</dbReference>
<dbReference type="InterPro" id="IPR013083">
    <property type="entry name" value="Znf_RING/FYVE/PHD"/>
</dbReference>
<keyword evidence="2" id="KW-0808">Transferase</keyword>
<keyword evidence="3" id="KW-1185">Reference proteome</keyword>
<reference evidence="2 3" key="1">
    <citation type="submission" date="2024-02" db="EMBL/GenBank/DDBJ databases">
        <authorList>
            <person name="Chen Y."/>
            <person name="Shah S."/>
            <person name="Dougan E. K."/>
            <person name="Thang M."/>
            <person name="Chan C."/>
        </authorList>
    </citation>
    <scope>NUCLEOTIDE SEQUENCE [LARGE SCALE GENOMIC DNA]</scope>
</reference>
<dbReference type="SMART" id="SM00744">
    <property type="entry name" value="RINGv"/>
    <property type="match status" value="1"/>
</dbReference>
<dbReference type="PROSITE" id="PS51292">
    <property type="entry name" value="ZF_RING_CH"/>
    <property type="match status" value="1"/>
</dbReference>